<dbReference type="AlphaFoldDB" id="A0A2A3K158"/>
<keyword evidence="1 6" id="KW-0489">Methyltransferase</keyword>
<dbReference type="GO" id="GO:0032259">
    <property type="term" value="P:methylation"/>
    <property type="evidence" value="ECO:0007669"/>
    <property type="project" value="UniProtKB-KW"/>
</dbReference>
<dbReference type="InterPro" id="IPR029063">
    <property type="entry name" value="SAM-dependent_MTases_sf"/>
</dbReference>
<protein>
    <submittedName>
        <fullName evidence="6">DNA methyltransferase</fullName>
    </submittedName>
</protein>
<dbReference type="PROSITE" id="PS51143">
    <property type="entry name" value="MT_A70"/>
    <property type="match status" value="1"/>
</dbReference>
<reference evidence="6" key="1">
    <citation type="submission" date="2017-09" db="EMBL/GenBank/DDBJ databases">
        <title>Yangia sp. SAOS 153D whole genome sequencing.</title>
        <authorList>
            <person name="Verma A."/>
            <person name="Krishnamurthi S."/>
        </authorList>
    </citation>
    <scope>NUCLEOTIDE SEQUENCE [LARGE SCALE GENOMIC DNA]</scope>
    <source>
        <strain evidence="6">SAOS 153D</strain>
    </source>
</reference>
<evidence type="ECO:0000256" key="4">
    <source>
        <dbReference type="PROSITE-ProRule" id="PRU00489"/>
    </source>
</evidence>
<comment type="similarity">
    <text evidence="4">Belongs to the MT-A70-like family.</text>
</comment>
<dbReference type="PANTHER" id="PTHR12829:SF7">
    <property type="entry name" value="N6-ADENOSINE-METHYLTRANSFERASE CATALYTIC SUBUNIT"/>
    <property type="match status" value="1"/>
</dbReference>
<comment type="caution">
    <text evidence="6">The sequence shown here is derived from an EMBL/GenBank/DDBJ whole genome shotgun (WGS) entry which is preliminary data.</text>
</comment>
<dbReference type="EMBL" id="NTHN01000011">
    <property type="protein sequence ID" value="PBD21092.1"/>
    <property type="molecule type" value="Genomic_DNA"/>
</dbReference>
<gene>
    <name evidence="5" type="ORF">CLG85_001545</name>
    <name evidence="6" type="ORF">CLG85_00730</name>
</gene>
<evidence type="ECO:0000256" key="3">
    <source>
        <dbReference type="ARBA" id="ARBA00022691"/>
    </source>
</evidence>
<keyword evidence="7" id="KW-1185">Reference proteome</keyword>
<sequence>MADPPWHYELRSAAGEAKAPQAQYECAPLDWIKELRVADIAAPDCVLWLWATNPLLPQALEVMRAWGFTFKTAGHWSKKTKNGKQAFGTGYLLRCAGEPFLIGTIGNPKTSKAVRSVIEGPIREHSRKPDEAFAAAERLCPDVWRIELFSRQRRPGWDVMGNETHKFEQEEAA</sequence>
<dbReference type="Proteomes" id="UP000217448">
    <property type="component" value="Unassembled WGS sequence"/>
</dbReference>
<evidence type="ECO:0000256" key="2">
    <source>
        <dbReference type="ARBA" id="ARBA00022679"/>
    </source>
</evidence>
<evidence type="ECO:0000313" key="7">
    <source>
        <dbReference type="Proteomes" id="UP000217448"/>
    </source>
</evidence>
<reference evidence="7" key="2">
    <citation type="submission" date="2023-07" db="EMBL/GenBank/DDBJ databases">
        <title>Yangia mangrovi SAOS 153D genome.</title>
        <authorList>
            <person name="Verma A."/>
            <person name="Pal Y."/>
            <person name="Sundharam S."/>
            <person name="Bisht B."/>
            <person name="Srinivasan K."/>
        </authorList>
    </citation>
    <scope>NUCLEOTIDE SEQUENCE [LARGE SCALE GENOMIC DNA]</scope>
    <source>
        <strain evidence="7">SAOS 153D</strain>
    </source>
</reference>
<organism evidence="6">
    <name type="scientific">Alloyangia mangrovi</name>
    <dbReference type="NCBI Taxonomy" id="1779329"/>
    <lineage>
        <taxon>Bacteria</taxon>
        <taxon>Pseudomonadati</taxon>
        <taxon>Pseudomonadota</taxon>
        <taxon>Alphaproteobacteria</taxon>
        <taxon>Rhodobacterales</taxon>
        <taxon>Roseobacteraceae</taxon>
        <taxon>Alloyangia</taxon>
    </lineage>
</organism>
<reference evidence="5" key="3">
    <citation type="submission" date="2024-05" db="EMBL/GenBank/DDBJ databases">
        <title>Yangia mangrovi SAOS 153D genome.</title>
        <authorList>
            <person name="Verma A."/>
            <person name="Pal Y."/>
            <person name="Sundharam S."/>
            <person name="Bisht B."/>
            <person name="Srinivasan K."/>
        </authorList>
    </citation>
    <scope>NUCLEOTIDE SEQUENCE</scope>
    <source>
        <strain evidence="5">SAOS 153D</strain>
    </source>
</reference>
<evidence type="ECO:0000256" key="1">
    <source>
        <dbReference type="ARBA" id="ARBA00022603"/>
    </source>
</evidence>
<dbReference type="OrthoDB" id="9800596at2"/>
<dbReference type="PANTHER" id="PTHR12829">
    <property type="entry name" value="N6-ADENOSINE-METHYLTRANSFERASE"/>
    <property type="match status" value="1"/>
</dbReference>
<evidence type="ECO:0000313" key="6">
    <source>
        <dbReference type="EMBL" id="PBD21092.1"/>
    </source>
</evidence>
<dbReference type="SUPFAM" id="SSF53335">
    <property type="entry name" value="S-adenosyl-L-methionine-dependent methyltransferases"/>
    <property type="match status" value="1"/>
</dbReference>
<keyword evidence="3" id="KW-0949">S-adenosyl-L-methionine</keyword>
<accession>A0A2A3K158</accession>
<keyword evidence="2" id="KW-0808">Transferase</keyword>
<dbReference type="InterPro" id="IPR007757">
    <property type="entry name" value="MT-A70-like"/>
</dbReference>
<proteinExistence type="inferred from homology"/>
<dbReference type="EMBL" id="NTHN02000002">
    <property type="protein sequence ID" value="MCT4369093.1"/>
    <property type="molecule type" value="Genomic_DNA"/>
</dbReference>
<name>A0A2A3K158_9RHOB</name>
<dbReference type="Pfam" id="PF05063">
    <property type="entry name" value="MT-A70"/>
    <property type="match status" value="1"/>
</dbReference>
<evidence type="ECO:0000313" key="5">
    <source>
        <dbReference type="EMBL" id="MCT4369093.1"/>
    </source>
</evidence>
<dbReference type="GO" id="GO:0008168">
    <property type="term" value="F:methyltransferase activity"/>
    <property type="evidence" value="ECO:0007669"/>
    <property type="project" value="UniProtKB-KW"/>
</dbReference>